<accession>A0A6S6SB47</accession>
<name>A0A6S6SB47_9GAMM</name>
<gene>
    <name evidence="1" type="ORF">HELGO_WM10899</name>
</gene>
<proteinExistence type="predicted"/>
<evidence type="ECO:0000313" key="1">
    <source>
        <dbReference type="EMBL" id="CAA6802324.1"/>
    </source>
</evidence>
<dbReference type="EMBL" id="CACVAY010000012">
    <property type="protein sequence ID" value="CAA6802324.1"/>
    <property type="molecule type" value="Genomic_DNA"/>
</dbReference>
<sequence>MLSLSELLLKHGHDISTFDELKQTIVKEAVESGEMFFSLDIEPPAYNDRPENWYDELEMTFSGAR</sequence>
<reference evidence="1" key="1">
    <citation type="submission" date="2020-01" db="EMBL/GenBank/DDBJ databases">
        <authorList>
            <person name="Meier V. D."/>
            <person name="Meier V D."/>
        </authorList>
    </citation>
    <scope>NUCLEOTIDE SEQUENCE</scope>
    <source>
        <strain evidence="1">HLG_WM_MAG_07</strain>
    </source>
</reference>
<dbReference type="AlphaFoldDB" id="A0A6S6SB47"/>
<protein>
    <recommendedName>
        <fullName evidence="2">Sulfur relay protein DsrC</fullName>
    </recommendedName>
</protein>
<evidence type="ECO:0008006" key="2">
    <source>
        <dbReference type="Google" id="ProtNLM"/>
    </source>
</evidence>
<organism evidence="1">
    <name type="scientific">uncultured Thiotrichaceae bacterium</name>
    <dbReference type="NCBI Taxonomy" id="298394"/>
    <lineage>
        <taxon>Bacteria</taxon>
        <taxon>Pseudomonadati</taxon>
        <taxon>Pseudomonadota</taxon>
        <taxon>Gammaproteobacteria</taxon>
        <taxon>Thiotrichales</taxon>
        <taxon>Thiotrichaceae</taxon>
        <taxon>environmental samples</taxon>
    </lineage>
</organism>